<protein>
    <recommendedName>
        <fullName evidence="3">DUF2200 domain-containing protein</fullName>
    </recommendedName>
</protein>
<dbReference type="EMBL" id="CP015249">
    <property type="protein sequence ID" value="ANB17243.1"/>
    <property type="molecule type" value="Genomic_DNA"/>
</dbReference>
<dbReference type="Pfam" id="PF09966">
    <property type="entry name" value="DUF2200"/>
    <property type="match status" value="1"/>
</dbReference>
<dbReference type="InterPro" id="IPR023204">
    <property type="entry name" value="SP1917_dom_sf"/>
</dbReference>
<dbReference type="Proteomes" id="UP000076830">
    <property type="component" value="Chromosome"/>
</dbReference>
<evidence type="ECO:0008006" key="3">
    <source>
        <dbReference type="Google" id="ProtNLM"/>
    </source>
</evidence>
<dbReference type="InterPro" id="IPR014580">
    <property type="entry name" value="UCP033199"/>
</dbReference>
<accession>A0A160DU95</accession>
<sequence>MYVKKAEVKGRTRHELDRILCWLTGYTPAGLREQLQSDNDLEAFYAQAPAFHPNAALITSVVRVIRGEDIEHPLMRKIRYLDKLVYELTKDKAVEKILRG</sequence>
<keyword evidence="2" id="KW-1185">Reference proteome</keyword>
<name>A0A160DU95_9GAMM</name>
<dbReference type="STRING" id="1300342.I596_1213"/>
<dbReference type="Gene3D" id="1.10.8.290">
    <property type="entry name" value="uncharacterized protein sp1917 domain"/>
    <property type="match status" value="1"/>
</dbReference>
<dbReference type="KEGG" id="dko:I596_1213"/>
<evidence type="ECO:0000313" key="1">
    <source>
        <dbReference type="EMBL" id="ANB17243.1"/>
    </source>
</evidence>
<dbReference type="AlphaFoldDB" id="A0A160DU95"/>
<organism evidence="1 2">
    <name type="scientific">Dokdonella koreensis DS-123</name>
    <dbReference type="NCBI Taxonomy" id="1300342"/>
    <lineage>
        <taxon>Bacteria</taxon>
        <taxon>Pseudomonadati</taxon>
        <taxon>Pseudomonadota</taxon>
        <taxon>Gammaproteobacteria</taxon>
        <taxon>Lysobacterales</taxon>
        <taxon>Rhodanobacteraceae</taxon>
        <taxon>Dokdonella</taxon>
    </lineage>
</organism>
<dbReference type="PATRIC" id="fig|1300342.3.peg.1182"/>
<dbReference type="RefSeq" id="WP_190278996.1">
    <property type="nucleotide sequence ID" value="NZ_CP015249.1"/>
</dbReference>
<evidence type="ECO:0000313" key="2">
    <source>
        <dbReference type="Proteomes" id="UP000076830"/>
    </source>
</evidence>
<reference evidence="1 2" key="1">
    <citation type="submission" date="2016-04" db="EMBL/GenBank/DDBJ databases">
        <title>Complete genome sequence of Dokdonella koreensis DS-123T.</title>
        <authorList>
            <person name="Kim J.F."/>
            <person name="Lee H."/>
            <person name="Kwak M.-J."/>
        </authorList>
    </citation>
    <scope>NUCLEOTIDE SEQUENCE [LARGE SCALE GENOMIC DNA]</scope>
    <source>
        <strain evidence="1 2">DS-123</strain>
    </source>
</reference>
<proteinExistence type="predicted"/>
<gene>
    <name evidence="1" type="ORF">I596_1213</name>
</gene>